<feature type="compositionally biased region" description="Acidic residues" evidence="1">
    <location>
        <begin position="23"/>
        <end position="33"/>
    </location>
</feature>
<feature type="compositionally biased region" description="Basic and acidic residues" evidence="1">
    <location>
        <begin position="468"/>
        <end position="492"/>
    </location>
</feature>
<organism evidence="2 3">
    <name type="scientific">Leucosporidium creatinivorum</name>
    <dbReference type="NCBI Taxonomy" id="106004"/>
    <lineage>
        <taxon>Eukaryota</taxon>
        <taxon>Fungi</taxon>
        <taxon>Dikarya</taxon>
        <taxon>Basidiomycota</taxon>
        <taxon>Pucciniomycotina</taxon>
        <taxon>Microbotryomycetes</taxon>
        <taxon>Leucosporidiales</taxon>
        <taxon>Leucosporidium</taxon>
    </lineage>
</organism>
<feature type="region of interest" description="Disordered" evidence="1">
    <location>
        <begin position="39"/>
        <end position="81"/>
    </location>
</feature>
<dbReference type="EMBL" id="MCGR01000084">
    <property type="protein sequence ID" value="ORY56792.1"/>
    <property type="molecule type" value="Genomic_DNA"/>
</dbReference>
<dbReference type="Proteomes" id="UP000193467">
    <property type="component" value="Unassembled WGS sequence"/>
</dbReference>
<feature type="compositionally biased region" description="Low complexity" evidence="1">
    <location>
        <begin position="237"/>
        <end position="257"/>
    </location>
</feature>
<evidence type="ECO:0000313" key="2">
    <source>
        <dbReference type="EMBL" id="ORY56792.1"/>
    </source>
</evidence>
<comment type="caution">
    <text evidence="2">The sequence shown here is derived from an EMBL/GenBank/DDBJ whole genome shotgun (WGS) entry which is preliminary data.</text>
</comment>
<name>A0A1Y2DBZ4_9BASI</name>
<feature type="region of interest" description="Disordered" evidence="1">
    <location>
        <begin position="123"/>
        <end position="155"/>
    </location>
</feature>
<protein>
    <submittedName>
        <fullName evidence="2">Uncharacterized protein</fullName>
    </submittedName>
</protein>
<dbReference type="InParanoid" id="A0A1Y2DBZ4"/>
<sequence>MAVVARILGLDFGSSSSSRVEVEGGEEVEEEADQQALFVESLRAGEDSRARRRGGGRGGRRSSREQDDEWEEDHSESTEAFHRFLSEEMDRQGMLFGEDRAATTAGGGEEEEIEDPWSTLIEEERQALRMEPARDEQGRRLWRNTPISIPRLPGPFSSSSLLSAATSLVPNRHPHPPSPNSNSTLNLLTDDYLLPLPLPRGYVPVPRRRAEAEAEPEETLAEGEEIDYRRRIPTDAPPQQQQQPHLWYPASSRAPPRTRTREETNALMGRALRMKKGVWVLYCGGGGSEGEGEEGLPKGFHWPGEEGEGGCGALLCARGLREVPRRRFSSTHLSEGEVEEEEGEAEPALATDLPPSSSRVVDVHPEEGGREVRVTGGEGQGGNCVGCWVKEVGCRSCGNPLGHRLLHPCPPCSSSSPSLRPLLDGMAFFFRAGSVRTRKRKVGVDVGENWEEEEEEEEEEESVEQESAEEKQDGGRIEPREPRRGEGMKWRDLPSPQTEFEHHLIGEPSEWLLPNSEDNEWWFERVSTAPPVAASPNPDPRPSFSDDEEEEPDLPIPPPLLPGRYLSPTVARLRVQSAARERALAFPDPPPRLAEDPPPASPGATGNGAGLSRRPAVRLSSGGSLRRLSGRGATREREEEEGASPSSRRREVEGG</sequence>
<dbReference type="AlphaFoldDB" id="A0A1Y2DBZ4"/>
<accession>A0A1Y2DBZ4</accession>
<keyword evidence="3" id="KW-1185">Reference proteome</keyword>
<feature type="region of interest" description="Disordered" evidence="1">
    <location>
        <begin position="235"/>
        <end position="260"/>
    </location>
</feature>
<feature type="region of interest" description="Disordered" evidence="1">
    <location>
        <begin position="524"/>
        <end position="565"/>
    </location>
</feature>
<proteinExistence type="predicted"/>
<feature type="compositionally biased region" description="Basic residues" evidence="1">
    <location>
        <begin position="50"/>
        <end position="61"/>
    </location>
</feature>
<feature type="compositionally biased region" description="Pro residues" evidence="1">
    <location>
        <begin position="587"/>
        <end position="601"/>
    </location>
</feature>
<feature type="compositionally biased region" description="Low complexity" evidence="1">
    <location>
        <begin position="618"/>
        <end position="632"/>
    </location>
</feature>
<evidence type="ECO:0000256" key="1">
    <source>
        <dbReference type="SAM" id="MobiDB-lite"/>
    </source>
</evidence>
<feature type="region of interest" description="Disordered" evidence="1">
    <location>
        <begin position="15"/>
        <end position="34"/>
    </location>
</feature>
<feature type="region of interest" description="Disordered" evidence="1">
    <location>
        <begin position="329"/>
        <end position="366"/>
    </location>
</feature>
<feature type="region of interest" description="Disordered" evidence="1">
    <location>
        <begin position="441"/>
        <end position="512"/>
    </location>
</feature>
<feature type="compositionally biased region" description="Acidic residues" evidence="1">
    <location>
        <begin position="336"/>
        <end position="345"/>
    </location>
</feature>
<evidence type="ECO:0000313" key="3">
    <source>
        <dbReference type="Proteomes" id="UP000193467"/>
    </source>
</evidence>
<gene>
    <name evidence="2" type="ORF">BCR35DRAFT_315886</name>
</gene>
<feature type="compositionally biased region" description="Acidic residues" evidence="1">
    <location>
        <begin position="448"/>
        <end position="467"/>
    </location>
</feature>
<feature type="compositionally biased region" description="Basic and acidic residues" evidence="1">
    <location>
        <begin position="123"/>
        <end position="139"/>
    </location>
</feature>
<feature type="region of interest" description="Disordered" evidence="1">
    <location>
        <begin position="581"/>
        <end position="655"/>
    </location>
</feature>
<reference evidence="2 3" key="1">
    <citation type="submission" date="2016-07" db="EMBL/GenBank/DDBJ databases">
        <title>Pervasive Adenine N6-methylation of Active Genes in Fungi.</title>
        <authorList>
            <consortium name="DOE Joint Genome Institute"/>
            <person name="Mondo S.J."/>
            <person name="Dannebaum R.O."/>
            <person name="Kuo R.C."/>
            <person name="Labutti K."/>
            <person name="Haridas S."/>
            <person name="Kuo A."/>
            <person name="Salamov A."/>
            <person name="Ahrendt S.R."/>
            <person name="Lipzen A."/>
            <person name="Sullivan W."/>
            <person name="Andreopoulos W.B."/>
            <person name="Clum A."/>
            <person name="Lindquist E."/>
            <person name="Daum C."/>
            <person name="Ramamoorthy G.K."/>
            <person name="Gryganskyi A."/>
            <person name="Culley D."/>
            <person name="Magnuson J.K."/>
            <person name="James T.Y."/>
            <person name="O'Malley M.A."/>
            <person name="Stajich J.E."/>
            <person name="Spatafora J.W."/>
            <person name="Visel A."/>
            <person name="Grigoriev I.V."/>
        </authorList>
    </citation>
    <scope>NUCLEOTIDE SEQUENCE [LARGE SCALE GENOMIC DNA]</scope>
    <source>
        <strain evidence="2 3">62-1032</strain>
    </source>
</reference>
<dbReference type="OrthoDB" id="2536633at2759"/>